<reference evidence="3 4" key="1">
    <citation type="submission" date="2022-12" db="EMBL/GenBank/DDBJ databases">
        <title>Polyphasic characterization of Geotalea uranireducens NIT-SL11 newly isolated from a complex of sewage sludge and microbially reduced graphene oxide.</title>
        <authorList>
            <person name="Xie L."/>
            <person name="Yoshida N."/>
            <person name="Meng L."/>
        </authorList>
    </citation>
    <scope>NUCLEOTIDE SEQUENCE [LARGE SCALE GENOMIC DNA]</scope>
    <source>
        <strain evidence="3 4">NIT-SL11</strain>
    </source>
</reference>
<dbReference type="Pfam" id="PF00535">
    <property type="entry name" value="Glycos_transf_2"/>
    <property type="match status" value="1"/>
</dbReference>
<dbReference type="PANTHER" id="PTHR22916">
    <property type="entry name" value="GLYCOSYLTRANSFERASE"/>
    <property type="match status" value="1"/>
</dbReference>
<organism evidence="3 4">
    <name type="scientific">Geotalea uraniireducens</name>
    <dbReference type="NCBI Taxonomy" id="351604"/>
    <lineage>
        <taxon>Bacteria</taxon>
        <taxon>Pseudomonadati</taxon>
        <taxon>Thermodesulfobacteriota</taxon>
        <taxon>Desulfuromonadia</taxon>
        <taxon>Geobacterales</taxon>
        <taxon>Geobacteraceae</taxon>
        <taxon>Geotalea</taxon>
    </lineage>
</organism>
<accession>A0ABN6VSJ4</accession>
<keyword evidence="1" id="KW-1133">Transmembrane helix</keyword>
<keyword evidence="4" id="KW-1185">Reference proteome</keyword>
<evidence type="ECO:0000256" key="1">
    <source>
        <dbReference type="SAM" id="Phobius"/>
    </source>
</evidence>
<dbReference type="InterPro" id="IPR001173">
    <property type="entry name" value="Glyco_trans_2-like"/>
</dbReference>
<dbReference type="Gene3D" id="3.90.550.10">
    <property type="entry name" value="Spore Coat Polysaccharide Biosynthesis Protein SpsA, Chain A"/>
    <property type="match status" value="1"/>
</dbReference>
<keyword evidence="1" id="KW-0812">Transmembrane</keyword>
<feature type="transmembrane region" description="Helical" evidence="1">
    <location>
        <begin position="278"/>
        <end position="301"/>
    </location>
</feature>
<dbReference type="SUPFAM" id="SSF53448">
    <property type="entry name" value="Nucleotide-diphospho-sugar transferases"/>
    <property type="match status" value="1"/>
</dbReference>
<name>A0ABN6VSJ4_9BACT</name>
<proteinExistence type="predicted"/>
<evidence type="ECO:0000313" key="4">
    <source>
        <dbReference type="Proteomes" id="UP001317705"/>
    </source>
</evidence>
<gene>
    <name evidence="3" type="ORF">GURASL_19870</name>
</gene>
<keyword evidence="1" id="KW-0472">Membrane</keyword>
<feature type="domain" description="Glycosyltransferase 2-like" evidence="2">
    <location>
        <begin position="2"/>
        <end position="150"/>
    </location>
</feature>
<evidence type="ECO:0000259" key="2">
    <source>
        <dbReference type="Pfam" id="PF00535"/>
    </source>
</evidence>
<protein>
    <recommendedName>
        <fullName evidence="2">Glycosyltransferase 2-like domain-containing protein</fullName>
    </recommendedName>
</protein>
<dbReference type="Proteomes" id="UP001317705">
    <property type="component" value="Chromosome"/>
</dbReference>
<evidence type="ECO:0000313" key="3">
    <source>
        <dbReference type="EMBL" id="BDV43064.1"/>
    </source>
</evidence>
<dbReference type="InterPro" id="IPR029044">
    <property type="entry name" value="Nucleotide-diphossugar_trans"/>
</dbReference>
<dbReference type="EMBL" id="AP027151">
    <property type="protein sequence ID" value="BDV43064.1"/>
    <property type="molecule type" value="Genomic_DNA"/>
</dbReference>
<sequence length="304" mass="33619">MEQCITSVFNLNYPSNLIEVIVVDNGSIDNSTEIVTQLFNKHGSGVMLSKVGGTIASVRNFGWRHAQGDVLAFLDGDSVVDPDWLLTGVNLLLAKDDISCVGFAVSPPSCDDTWVERAWYQICSSSKHSGTKQVGWLSSFNLILRSDYFAEIGGFDESLVTCEDVDLGNRLSSISKLIFSDECYVKHLGNVKSLHEFIVKEFWRGKNSFSSFKKSDGCLKETLSVLIPTVYVFVFTLTVLLCSAILFKQISIVLIFILIAFVAGTPMLLAMRAGVRNIAAIFPTTILYMFYLLARGASIVYNIR</sequence>
<feature type="transmembrane region" description="Helical" evidence="1">
    <location>
        <begin position="223"/>
        <end position="246"/>
    </location>
</feature>
<feature type="transmembrane region" description="Helical" evidence="1">
    <location>
        <begin position="252"/>
        <end position="271"/>
    </location>
</feature>